<name>A0A7C5YZ23_UNCC3</name>
<reference evidence="2" key="1">
    <citation type="journal article" date="2020" name="mSystems">
        <title>Genome- and Community-Level Interaction Insights into Carbon Utilization and Element Cycling Functions of Hydrothermarchaeota in Hydrothermal Sediment.</title>
        <authorList>
            <person name="Zhou Z."/>
            <person name="Liu Y."/>
            <person name="Xu W."/>
            <person name="Pan J."/>
            <person name="Luo Z.H."/>
            <person name="Li M."/>
        </authorList>
    </citation>
    <scope>NUCLEOTIDE SEQUENCE [LARGE SCALE GENOMIC DNA]</scope>
    <source>
        <strain evidence="2">SpSt-1042</strain>
    </source>
</reference>
<dbReference type="AlphaFoldDB" id="A0A7C5YZ23"/>
<evidence type="ECO:0000313" key="2">
    <source>
        <dbReference type="EMBL" id="HHR92362.1"/>
    </source>
</evidence>
<dbReference type="SUPFAM" id="SSF51726">
    <property type="entry name" value="UROD/MetE-like"/>
    <property type="match status" value="1"/>
</dbReference>
<gene>
    <name evidence="2" type="ORF">ENL96_02515</name>
</gene>
<protein>
    <recommendedName>
        <fullName evidence="1">WAC domain-containing protein</fullName>
    </recommendedName>
</protein>
<dbReference type="PANTHER" id="PTHR47099">
    <property type="entry name" value="METHYLCOBAMIDE:COM METHYLTRANSFERASE MTBA"/>
    <property type="match status" value="1"/>
</dbReference>
<dbReference type="PROSITE" id="PS51136">
    <property type="entry name" value="WAC"/>
    <property type="match status" value="1"/>
</dbReference>
<dbReference type="InterPro" id="IPR052024">
    <property type="entry name" value="Methanogen_methyltrans"/>
</dbReference>
<dbReference type="Pfam" id="PF01208">
    <property type="entry name" value="URO-D"/>
    <property type="match status" value="1"/>
</dbReference>
<dbReference type="InterPro" id="IPR013136">
    <property type="entry name" value="WSTF_Acf1_Cbp146"/>
</dbReference>
<dbReference type="InterPro" id="IPR038071">
    <property type="entry name" value="UROD/MetE-like_sf"/>
</dbReference>
<feature type="domain" description="WAC" evidence="1">
    <location>
        <begin position="362"/>
        <end position="386"/>
    </location>
</feature>
<dbReference type="PANTHER" id="PTHR47099:SF1">
    <property type="entry name" value="METHYLCOBAMIDE:COM METHYLTRANSFERASE MTBA"/>
    <property type="match status" value="1"/>
</dbReference>
<accession>A0A7C5YZ23</accession>
<organism evidence="2">
    <name type="scientific">candidate division CPR3 bacterium</name>
    <dbReference type="NCBI Taxonomy" id="2268181"/>
    <lineage>
        <taxon>Bacteria</taxon>
        <taxon>Bacteria division CPR3</taxon>
    </lineage>
</organism>
<dbReference type="EMBL" id="DRVY01000075">
    <property type="protein sequence ID" value="HHR92362.1"/>
    <property type="molecule type" value="Genomic_DNA"/>
</dbReference>
<dbReference type="GO" id="GO:0004853">
    <property type="term" value="F:uroporphyrinogen decarboxylase activity"/>
    <property type="evidence" value="ECO:0007669"/>
    <property type="project" value="InterPro"/>
</dbReference>
<evidence type="ECO:0000259" key="1">
    <source>
        <dbReference type="PROSITE" id="PS51136"/>
    </source>
</evidence>
<dbReference type="InterPro" id="IPR000257">
    <property type="entry name" value="Uroporphyrinogen_deCOase"/>
</dbReference>
<dbReference type="Gene3D" id="3.20.20.210">
    <property type="match status" value="1"/>
</dbReference>
<sequence>MTPRERIKMVINFKKPDVLPWCEEFFDETIVKWLGEGLPANKVIVIDWEIDDVSLLNWPKVKGFDVYSYFGCYNFHSLSFPVDLGPIPRFQQNVLKENERYVEIMTQTGAVARRFRDTKYVWYSMPMFTSFPVKDKKSWAEYKKRLDPHNPLRYPKNWDKNSYIELFEKYDKGTTCVSIAGFYGFGAQLMGIPTFISMFIREPELIDDMISHWEYLTIEGLREAVETLKDRIDLVLWWEDMAEKNGPCISPKLYREFLLPHYKNVTSFFKKNKIDHILMDSDGNLYPLLDLIIEAGITGLWPLEVNACMDAIAIKKKYGNKLFLIGNLDKRELALGGDRMRKEVDRKVPVLKELGGYIPGADHLIHVEFTFEKFKEYADYIKKYLY</sequence>
<proteinExistence type="predicted"/>
<dbReference type="GO" id="GO:0006779">
    <property type="term" value="P:porphyrin-containing compound biosynthetic process"/>
    <property type="evidence" value="ECO:0007669"/>
    <property type="project" value="InterPro"/>
</dbReference>
<comment type="caution">
    <text evidence="2">The sequence shown here is derived from an EMBL/GenBank/DDBJ whole genome shotgun (WGS) entry which is preliminary data.</text>
</comment>